<feature type="compositionally biased region" description="Basic residues" evidence="1">
    <location>
        <begin position="66"/>
        <end position="78"/>
    </location>
</feature>
<feature type="non-terminal residue" evidence="2">
    <location>
        <position position="87"/>
    </location>
</feature>
<organism evidence="2 3">
    <name type="scientific">Cirrhinus mrigala</name>
    <name type="common">Mrigala</name>
    <dbReference type="NCBI Taxonomy" id="683832"/>
    <lineage>
        <taxon>Eukaryota</taxon>
        <taxon>Metazoa</taxon>
        <taxon>Chordata</taxon>
        <taxon>Craniata</taxon>
        <taxon>Vertebrata</taxon>
        <taxon>Euteleostomi</taxon>
        <taxon>Actinopterygii</taxon>
        <taxon>Neopterygii</taxon>
        <taxon>Teleostei</taxon>
        <taxon>Ostariophysi</taxon>
        <taxon>Cypriniformes</taxon>
        <taxon>Cyprinidae</taxon>
        <taxon>Labeoninae</taxon>
        <taxon>Labeonini</taxon>
        <taxon>Cirrhinus</taxon>
    </lineage>
</organism>
<keyword evidence="3" id="KW-1185">Reference proteome</keyword>
<name>A0ABD0NYT9_CIRMR</name>
<feature type="region of interest" description="Disordered" evidence="1">
    <location>
        <begin position="57"/>
        <end position="87"/>
    </location>
</feature>
<sequence>NAALLSQTFQEETLCGFDKVLAGTSAPIIWRGGGGCYSFTCEARIKGWLYQQAQQTRPGSRDTYHTRFKRSARRKSRSRFSSSEDVR</sequence>
<proteinExistence type="predicted"/>
<accession>A0ABD0NYT9</accession>
<evidence type="ECO:0000256" key="1">
    <source>
        <dbReference type="SAM" id="MobiDB-lite"/>
    </source>
</evidence>
<comment type="caution">
    <text evidence="2">The sequence shown here is derived from an EMBL/GenBank/DDBJ whole genome shotgun (WGS) entry which is preliminary data.</text>
</comment>
<feature type="non-terminal residue" evidence="2">
    <location>
        <position position="1"/>
    </location>
</feature>
<gene>
    <name evidence="2" type="ORF">M9458_038882</name>
</gene>
<evidence type="ECO:0000313" key="2">
    <source>
        <dbReference type="EMBL" id="KAL0167038.1"/>
    </source>
</evidence>
<protein>
    <submittedName>
        <fullName evidence="2">Uncharacterized protein</fullName>
    </submittedName>
</protein>
<dbReference type="AlphaFoldDB" id="A0ABD0NYT9"/>
<evidence type="ECO:0000313" key="3">
    <source>
        <dbReference type="Proteomes" id="UP001529510"/>
    </source>
</evidence>
<dbReference type="Proteomes" id="UP001529510">
    <property type="component" value="Unassembled WGS sequence"/>
</dbReference>
<dbReference type="EMBL" id="JAMKFB020000019">
    <property type="protein sequence ID" value="KAL0167038.1"/>
    <property type="molecule type" value="Genomic_DNA"/>
</dbReference>
<reference evidence="2 3" key="1">
    <citation type="submission" date="2024-05" db="EMBL/GenBank/DDBJ databases">
        <title>Genome sequencing and assembly of Indian major carp, Cirrhinus mrigala (Hamilton, 1822).</title>
        <authorList>
            <person name="Mohindra V."/>
            <person name="Chowdhury L.M."/>
            <person name="Lal K."/>
            <person name="Jena J.K."/>
        </authorList>
    </citation>
    <scope>NUCLEOTIDE SEQUENCE [LARGE SCALE GENOMIC DNA]</scope>
    <source>
        <strain evidence="2">CM1030</strain>
        <tissue evidence="2">Blood</tissue>
    </source>
</reference>